<dbReference type="AlphaFoldDB" id="A0A831ERT3"/>
<dbReference type="InterPro" id="IPR037099">
    <property type="entry name" value="Fum_R/Succ_DH_flav-like_C_sf"/>
</dbReference>
<comment type="caution">
    <text evidence="1">The sequence shown here is derived from an EMBL/GenBank/DDBJ whole genome shotgun (WGS) entry which is preliminary data.</text>
</comment>
<dbReference type="SUPFAM" id="SSF46977">
    <property type="entry name" value="Succinate dehydrogenase/fumarate reductase flavoprotein C-terminal domain"/>
    <property type="match status" value="1"/>
</dbReference>
<organism evidence="1 2">
    <name type="scientific">Erwinia amylovora NBRC 12687 = CFBP 1232</name>
    <dbReference type="NCBI Taxonomy" id="1219359"/>
    <lineage>
        <taxon>Bacteria</taxon>
        <taxon>Pseudomonadati</taxon>
        <taxon>Pseudomonadota</taxon>
        <taxon>Gammaproteobacteria</taxon>
        <taxon>Enterobacterales</taxon>
        <taxon>Erwiniaceae</taxon>
        <taxon>Erwinia</taxon>
    </lineage>
</organism>
<keyword evidence="1" id="KW-0560">Oxidoreductase</keyword>
<gene>
    <name evidence="1" type="ORF">BN437_2733</name>
</gene>
<accession>A0A831ERT3</accession>
<name>A0A831ERT3_ERWAM</name>
<reference evidence="1 2" key="2">
    <citation type="submission" date="2013-04" db="EMBL/GenBank/DDBJ databases">
        <title>Comparative genomics of 12 strains of Erwinia amylovora identifies a pan-genome with a large conserved core and provides insights into host specificity.</title>
        <authorList>
            <person name="Mann R.A."/>
            <person name="Smits T.H.M."/>
            <person name="Buehlmann A."/>
            <person name="Blom J."/>
            <person name="Goesmann A."/>
            <person name="Frey J.E."/>
            <person name="Plummer K.M."/>
            <person name="Beer S.V."/>
            <person name="Luck J."/>
            <person name="Duffy B."/>
            <person name="Rodoni B."/>
        </authorList>
    </citation>
    <scope>NUCLEOTIDE SEQUENCE [LARGE SCALE GENOMIC DNA]</scope>
    <source>
        <strain evidence="2">CFBP 1232</strain>
    </source>
</reference>
<evidence type="ECO:0000313" key="1">
    <source>
        <dbReference type="EMBL" id="CCO94643.1"/>
    </source>
</evidence>
<dbReference type="Gene3D" id="1.20.58.100">
    <property type="entry name" value="Fumarate reductase/succinate dehydrogenase flavoprotein-like, C-terminal domain"/>
    <property type="match status" value="1"/>
</dbReference>
<dbReference type="RefSeq" id="WP_004159204.1">
    <property type="nucleotide sequence ID" value="NZ_CAPB01000033.1"/>
</dbReference>
<evidence type="ECO:0000313" key="2">
    <source>
        <dbReference type="Proteomes" id="UP000013111"/>
    </source>
</evidence>
<dbReference type="Proteomes" id="UP000013111">
    <property type="component" value="Unassembled WGS sequence"/>
</dbReference>
<dbReference type="EC" id="1.4.3.16" evidence="1"/>
<reference evidence="1 2" key="1">
    <citation type="submission" date="2012-11" db="EMBL/GenBank/DDBJ databases">
        <authorList>
            <person name="Linke B."/>
        </authorList>
    </citation>
    <scope>NUCLEOTIDE SEQUENCE [LARGE SCALE GENOMIC DNA]</scope>
    <source>
        <strain evidence="2">CFBP 1232</strain>
    </source>
</reference>
<proteinExistence type="predicted"/>
<protein>
    <submittedName>
        <fullName evidence="1">L-aspartate oxidase</fullName>
        <ecNumber evidence="1">1.4.3.16</ecNumber>
    </submittedName>
</protein>
<dbReference type="EMBL" id="CAPB01000033">
    <property type="protein sequence ID" value="CCO94643.1"/>
    <property type="molecule type" value="Genomic_DNA"/>
</dbReference>
<dbReference type="GO" id="GO:0008734">
    <property type="term" value="F:L-aspartate oxidase activity"/>
    <property type="evidence" value="ECO:0007669"/>
    <property type="project" value="UniProtKB-EC"/>
</dbReference>
<sequence>MLQQEIDEYYANFRVSDALPELRNLGQVALLKVRCAMGRQESRGCTTL</sequence>